<dbReference type="EMBL" id="JAMKFB020000679">
    <property type="protein sequence ID" value="KAL0148762.1"/>
    <property type="molecule type" value="Genomic_DNA"/>
</dbReference>
<evidence type="ECO:0000313" key="2">
    <source>
        <dbReference type="Proteomes" id="UP001529510"/>
    </source>
</evidence>
<proteinExistence type="predicted"/>
<gene>
    <name evidence="1" type="ORF">M9458_055940</name>
</gene>
<sequence>MVDTRASLDARGEILKSMQAKCETDLGQRCLLTADLNADDPVPCLIADTSTFVPEAENVNIGELRAQLHHNLSSLFLKMQTVLHASDMACQEIVDHLSEIFSLSQPLIKDTIKEILQQHHVSPTEAVLNDLVNAVNDTNIFVSATAKGEDLSSNKRRKTYFEKTFPVVKPVQYVLEPGRTVVYVPILQMIQEICKHTDILDRIKETKASQEGHYMSHKDGKYFQENTLLSSSELSLPLILYIDDLEIANPLGTSRKIHKLCSVYWMFADLPSKYRSALHVIQLAALCKVPDLHSCGYQRALSPLLQDLGCLEHDGVFIESLGQSVRGTVSVVVADNLAAHSLAGFVQSFRAGYVCRFCKATREEIQSSAVGDGEFTPRTKASHDHDLQDVLQGDGHSQFGVQRDCVLRESLQCFHTITGFPPDVLHDLFEGIVPVELALCIQEMIKLKYFTLEYLNKKIVTFPYQHADKTDKPHPIPKNFAGKKTIGGNGHENLTLLRLLPLMLGNMVPEEDCFWNVLMDLKEVVEVVLSPKFDEDSIQYLQTKIQDHRQILQEVFPEFRLLPKHHYLEHYPDLIRCFGPLVHLWTMRFEGKHRFFKRVIHDTQNFKNVLKTLATRHQHMVAYFLNTPSFFKPHQQITDVSSVLVSSLPEVAKVHIEQKTNSNMIYSTSRIIIDGTNFDAGMFVSVGQEGGLPQFSKIESILLVNNDVTFLCREHKSWYIEHLRSYELSPGNMTVHSLSELNDILPLCAYRVEGKTMAAPQKFMLRVYIATDIAVKVTLTGRPESVDDLIAILREKVKPRLDFEFTLQYEDADFNGQLSCLIDIQELPEKGTLKVVRSESDASSLASSDTEILPHVPVSECRKTWPDIFPVPTFSYEVEHVLEEGNIAYDRSGKTLKLSRAQKHNILESMASVIHGFKPYPSDRDVGMAAEALVKAHPCLKEPGSENGWYGWKISLKFKMGNYRTKLARSGCLVVSVNTGKRSKNNPDKDPPHSNIKRARRAEVNFLPNFPKGQNQASLEEMRLNILHEVEKSEKNLLLIDNLMQMTFSLRRQEIVQENPLLKDFLVKWPALQIESQVCAEFHRITNTNLRNQFYAELDRHTPQLFALYRQKASHTGKVSEVLRDILRIYDREDMHDINIKRTVVLRALAIYLREDDPQFFKTWNVEESDEPDITGTPLALVMEVTENTGPVCFSPAKTAVVVEDEFVLSDIPTFPEAFVLLFGLMYALHLDYPRKLIHTFTFIQKMLMGLDDGNESRNSQKIEMEAEPADVDGSDVNYGASTQKWLHILLKPKRASAIYM</sequence>
<evidence type="ECO:0000313" key="1">
    <source>
        <dbReference type="EMBL" id="KAL0148762.1"/>
    </source>
</evidence>
<name>A0ABD0MIA9_CIRMR</name>
<dbReference type="Proteomes" id="UP001529510">
    <property type="component" value="Unassembled WGS sequence"/>
</dbReference>
<protein>
    <submittedName>
        <fullName evidence="1">Uncharacterized protein</fullName>
    </submittedName>
</protein>
<organism evidence="1 2">
    <name type="scientific">Cirrhinus mrigala</name>
    <name type="common">Mrigala</name>
    <dbReference type="NCBI Taxonomy" id="683832"/>
    <lineage>
        <taxon>Eukaryota</taxon>
        <taxon>Metazoa</taxon>
        <taxon>Chordata</taxon>
        <taxon>Craniata</taxon>
        <taxon>Vertebrata</taxon>
        <taxon>Euteleostomi</taxon>
        <taxon>Actinopterygii</taxon>
        <taxon>Neopterygii</taxon>
        <taxon>Teleostei</taxon>
        <taxon>Ostariophysi</taxon>
        <taxon>Cypriniformes</taxon>
        <taxon>Cyprinidae</taxon>
        <taxon>Labeoninae</taxon>
        <taxon>Labeonini</taxon>
        <taxon>Cirrhinus</taxon>
    </lineage>
</organism>
<dbReference type="PANTHER" id="PTHR31025">
    <property type="entry name" value="SI:CH211-196P9.1-RELATED"/>
    <property type="match status" value="1"/>
</dbReference>
<reference evidence="1 2" key="1">
    <citation type="submission" date="2024-05" db="EMBL/GenBank/DDBJ databases">
        <title>Genome sequencing and assembly of Indian major carp, Cirrhinus mrigala (Hamilton, 1822).</title>
        <authorList>
            <person name="Mohindra V."/>
            <person name="Chowdhury L.M."/>
            <person name="Lal K."/>
            <person name="Jena J.K."/>
        </authorList>
    </citation>
    <scope>NUCLEOTIDE SEQUENCE [LARGE SCALE GENOMIC DNA]</scope>
    <source>
        <strain evidence="1">CM1030</strain>
        <tissue evidence="1">Blood</tissue>
    </source>
</reference>
<comment type="caution">
    <text evidence="1">The sequence shown here is derived from an EMBL/GenBank/DDBJ whole genome shotgun (WGS) entry which is preliminary data.</text>
</comment>
<dbReference type="PANTHER" id="PTHR31025:SF19">
    <property type="entry name" value="SI:CH73-42K18.1-RELATED"/>
    <property type="match status" value="1"/>
</dbReference>
<keyword evidence="2" id="KW-1185">Reference proteome</keyword>
<accession>A0ABD0MIA9</accession>